<proteinExistence type="predicted"/>
<evidence type="ECO:0000313" key="1">
    <source>
        <dbReference type="EMBL" id="SEF90850.1"/>
    </source>
</evidence>
<keyword evidence="2" id="KW-1185">Reference proteome</keyword>
<organism evidence="1 2">
    <name type="scientific">Parabacteroides chinchillae</name>
    <dbReference type="NCBI Taxonomy" id="871327"/>
    <lineage>
        <taxon>Bacteria</taxon>
        <taxon>Pseudomonadati</taxon>
        <taxon>Bacteroidota</taxon>
        <taxon>Bacteroidia</taxon>
        <taxon>Bacteroidales</taxon>
        <taxon>Tannerellaceae</taxon>
        <taxon>Parabacteroides</taxon>
    </lineage>
</organism>
<protein>
    <submittedName>
        <fullName evidence="1">Uncharacterized protein</fullName>
    </submittedName>
</protein>
<reference evidence="1 2" key="1">
    <citation type="submission" date="2016-10" db="EMBL/GenBank/DDBJ databases">
        <authorList>
            <person name="Varghese N."/>
            <person name="Submissions S."/>
        </authorList>
    </citation>
    <scope>NUCLEOTIDE SEQUENCE [LARGE SCALE GENOMIC DNA]</scope>
    <source>
        <strain evidence="1 2">DSM 29073</strain>
    </source>
</reference>
<evidence type="ECO:0000313" key="2">
    <source>
        <dbReference type="Proteomes" id="UP000236725"/>
    </source>
</evidence>
<dbReference type="Proteomes" id="UP000236725">
    <property type="component" value="Unassembled WGS sequence"/>
</dbReference>
<accession>A0A8G2F1I6</accession>
<dbReference type="AlphaFoldDB" id="A0A8G2F1I6"/>
<dbReference type="RefSeq" id="WP_099463683.1">
    <property type="nucleotide sequence ID" value="NZ_FNVS01000009.1"/>
</dbReference>
<sequence length="77" mass="9099">MEKEKMNLHSFATKYSKCFMKVVGRNKKRAKQSSLTPYISKHNKFFKFIFAPFPQTRTLTGLSYIPLYFYGCKGKLF</sequence>
<name>A0A8G2F1I6_9BACT</name>
<gene>
    <name evidence="1" type="ORF">SAMN05444001_10986</name>
</gene>
<dbReference type="EMBL" id="FNVS01000009">
    <property type="protein sequence ID" value="SEF90850.1"/>
    <property type="molecule type" value="Genomic_DNA"/>
</dbReference>
<comment type="caution">
    <text evidence="1">The sequence shown here is derived from an EMBL/GenBank/DDBJ whole genome shotgun (WGS) entry which is preliminary data.</text>
</comment>